<dbReference type="KEGG" id="gsn:YC6258_01079"/>
<keyword evidence="4" id="KW-1185">Reference proteome</keyword>
<keyword evidence="2" id="KW-0732">Signal</keyword>
<dbReference type="OrthoDB" id="6080407at2"/>
<dbReference type="Proteomes" id="UP000032266">
    <property type="component" value="Chromosome"/>
</dbReference>
<evidence type="ECO:0000313" key="4">
    <source>
        <dbReference type="Proteomes" id="UP000032266"/>
    </source>
</evidence>
<dbReference type="RefSeq" id="WP_052830060.1">
    <property type="nucleotide sequence ID" value="NZ_CP007142.1"/>
</dbReference>
<accession>A0A0C5VEY7</accession>
<organism evidence="3 4">
    <name type="scientific">Gynuella sunshinyii YC6258</name>
    <dbReference type="NCBI Taxonomy" id="1445510"/>
    <lineage>
        <taxon>Bacteria</taxon>
        <taxon>Pseudomonadati</taxon>
        <taxon>Pseudomonadota</taxon>
        <taxon>Gammaproteobacteria</taxon>
        <taxon>Oceanospirillales</taxon>
        <taxon>Saccharospirillaceae</taxon>
        <taxon>Gynuella</taxon>
    </lineage>
</organism>
<evidence type="ECO:0000256" key="2">
    <source>
        <dbReference type="SAM" id="SignalP"/>
    </source>
</evidence>
<feature type="coiled-coil region" evidence="1">
    <location>
        <begin position="155"/>
        <end position="182"/>
    </location>
</feature>
<dbReference type="HOGENOM" id="CLU_094869_2_0_6"/>
<gene>
    <name evidence="3" type="ORF">YC6258_01079</name>
</gene>
<dbReference type="AlphaFoldDB" id="A0A0C5VEY7"/>
<sequence>MKSGKQLVCIVVFMTAGWTAAANLYRYTDQNGTLVLESMIPPEFVSKGYEILNEQGQVLKVVPPAPSAEELAKKKAEQERLEMQSARDAELMKLYRSPEDVDRAKASWMSRLDVEIKLKRNQLTIRQTELDELRSQAASLERVNKPIPEALLQQMQEVQSLMEAINVDIQKVEARKVEDEKQFELDKQRVAELIKNKQK</sequence>
<evidence type="ECO:0000313" key="3">
    <source>
        <dbReference type="EMBL" id="AJQ93127.1"/>
    </source>
</evidence>
<evidence type="ECO:0000256" key="1">
    <source>
        <dbReference type="SAM" id="Coils"/>
    </source>
</evidence>
<proteinExistence type="predicted"/>
<feature type="signal peptide" evidence="2">
    <location>
        <begin position="1"/>
        <end position="21"/>
    </location>
</feature>
<reference evidence="3 4" key="1">
    <citation type="submission" date="2014-01" db="EMBL/GenBank/DDBJ databases">
        <title>Full genme sequencing of cellulolytic bacterium Gynuella sunshinyii YC6258T gen. nov., sp. nov.</title>
        <authorList>
            <person name="Khan H."/>
            <person name="Chung E.J."/>
            <person name="Chung Y.R."/>
        </authorList>
    </citation>
    <scope>NUCLEOTIDE SEQUENCE [LARGE SCALE GENOMIC DNA]</scope>
    <source>
        <strain evidence="3 4">YC6258</strain>
    </source>
</reference>
<feature type="chain" id="PRO_5002191129" description="DUF4124 domain-containing protein" evidence="2">
    <location>
        <begin position="22"/>
        <end position="199"/>
    </location>
</feature>
<keyword evidence="1" id="KW-0175">Coiled coil</keyword>
<protein>
    <recommendedName>
        <fullName evidence="5">DUF4124 domain-containing protein</fullName>
    </recommendedName>
</protein>
<dbReference type="EMBL" id="CP007142">
    <property type="protein sequence ID" value="AJQ93127.1"/>
    <property type="molecule type" value="Genomic_DNA"/>
</dbReference>
<evidence type="ECO:0008006" key="5">
    <source>
        <dbReference type="Google" id="ProtNLM"/>
    </source>
</evidence>
<name>A0A0C5VEY7_9GAMM</name>
<dbReference type="STRING" id="1445510.YC6258_01079"/>